<reference evidence="1" key="1">
    <citation type="submission" date="2018-05" db="EMBL/GenBank/DDBJ databases">
        <authorList>
            <person name="Lanie J.A."/>
            <person name="Ng W.-L."/>
            <person name="Kazmierczak K.M."/>
            <person name="Andrzejewski T.M."/>
            <person name="Davidsen T.M."/>
            <person name="Wayne K.J."/>
            <person name="Tettelin H."/>
            <person name="Glass J.I."/>
            <person name="Rusch D."/>
            <person name="Podicherti R."/>
            <person name="Tsui H.-C.T."/>
            <person name="Winkler M.E."/>
        </authorList>
    </citation>
    <scope>NUCLEOTIDE SEQUENCE</scope>
</reference>
<dbReference type="EMBL" id="UINC01100669">
    <property type="protein sequence ID" value="SVC60896.1"/>
    <property type="molecule type" value="Genomic_DNA"/>
</dbReference>
<feature type="non-terminal residue" evidence="1">
    <location>
        <position position="108"/>
    </location>
</feature>
<evidence type="ECO:0008006" key="2">
    <source>
        <dbReference type="Google" id="ProtNLM"/>
    </source>
</evidence>
<sequence length="108" mass="12178">VIRRADIAYVIDCTRTMDNVATAGGIPLLSAIKKSIGELVEFYKKEKIIIRLGLTEFRDQQWRKDEIRGRAQLKHHYWGSSRFTANLGAFRERLEGLEAAGGGSPKES</sequence>
<dbReference type="Gene3D" id="3.40.50.410">
    <property type="entry name" value="von Willebrand factor, type A domain"/>
    <property type="match status" value="1"/>
</dbReference>
<dbReference type="InterPro" id="IPR036465">
    <property type="entry name" value="vWFA_dom_sf"/>
</dbReference>
<protein>
    <recommendedName>
        <fullName evidence="2">VWFA domain-containing protein</fullName>
    </recommendedName>
</protein>
<organism evidence="1">
    <name type="scientific">marine metagenome</name>
    <dbReference type="NCBI Taxonomy" id="408172"/>
    <lineage>
        <taxon>unclassified sequences</taxon>
        <taxon>metagenomes</taxon>
        <taxon>ecological metagenomes</taxon>
    </lineage>
</organism>
<dbReference type="AlphaFoldDB" id="A0A382NIG4"/>
<proteinExistence type="predicted"/>
<name>A0A382NIG4_9ZZZZ</name>
<gene>
    <name evidence="1" type="ORF">METZ01_LOCUS313750</name>
</gene>
<feature type="non-terminal residue" evidence="1">
    <location>
        <position position="1"/>
    </location>
</feature>
<evidence type="ECO:0000313" key="1">
    <source>
        <dbReference type="EMBL" id="SVC60896.1"/>
    </source>
</evidence>
<accession>A0A382NIG4</accession>